<gene>
    <name evidence="2" type="ordered locus">SGRA_1607</name>
</gene>
<keyword evidence="3" id="KW-1185">Reference proteome</keyword>
<proteinExistence type="predicted"/>
<dbReference type="RefSeq" id="WP_015691978.1">
    <property type="nucleotide sequence ID" value="NC_016940.1"/>
</dbReference>
<feature type="signal peptide" evidence="1">
    <location>
        <begin position="1"/>
        <end position="18"/>
    </location>
</feature>
<dbReference type="EMBL" id="CP002831">
    <property type="protein sequence ID" value="AFC24342.1"/>
    <property type="molecule type" value="Genomic_DNA"/>
</dbReference>
<reference evidence="2 3" key="1">
    <citation type="journal article" date="2012" name="Stand. Genomic Sci.">
        <title>Complete genome sequencing and analysis of Saprospira grandis str. Lewin, a predatory marine bacterium.</title>
        <authorList>
            <person name="Saw J.H."/>
            <person name="Yuryev A."/>
            <person name="Kanbe M."/>
            <person name="Hou S."/>
            <person name="Young A.G."/>
            <person name="Aizawa S."/>
            <person name="Alam M."/>
        </authorList>
    </citation>
    <scope>NUCLEOTIDE SEQUENCE [LARGE SCALE GENOMIC DNA]</scope>
    <source>
        <strain evidence="2 3">Lewin</strain>
    </source>
</reference>
<dbReference type="OrthoDB" id="9822660at2"/>
<organism evidence="2 3">
    <name type="scientific">Saprospira grandis (strain Lewin)</name>
    <dbReference type="NCBI Taxonomy" id="984262"/>
    <lineage>
        <taxon>Bacteria</taxon>
        <taxon>Pseudomonadati</taxon>
        <taxon>Bacteroidota</taxon>
        <taxon>Saprospiria</taxon>
        <taxon>Saprospirales</taxon>
        <taxon>Saprospiraceae</taxon>
        <taxon>Saprospira</taxon>
    </lineage>
</organism>
<dbReference type="STRING" id="984262.SGRA_1607"/>
<name>H6L9X9_SAPGL</name>
<keyword evidence="1" id="KW-0732">Signal</keyword>
<sequence length="174" mass="19651">MRILYSLLLIFWACSLQAQYEPPEHSRLNYHPRRVFSVELVSTFNVGPSQSSFMYFNTQYSLWQRPLQQLNLQTGMGLGFMRNNYGKMVAMSVPLRLLYAYGRQGHFIEAGLGANLNLGYSLADGGNLVPVALPSLGYRYQIPKAVFFHAYLGLQYHPKLGASPLIGIAVGYDY</sequence>
<dbReference type="Proteomes" id="UP000007519">
    <property type="component" value="Chromosome"/>
</dbReference>
<dbReference type="KEGG" id="sgn:SGRA_1607"/>
<evidence type="ECO:0000313" key="3">
    <source>
        <dbReference type="Proteomes" id="UP000007519"/>
    </source>
</evidence>
<feature type="chain" id="PRO_5003604848" description="Secreted protein" evidence="1">
    <location>
        <begin position="19"/>
        <end position="174"/>
    </location>
</feature>
<accession>H6L9X9</accession>
<dbReference type="HOGENOM" id="CLU_1538989_0_0_10"/>
<protein>
    <recommendedName>
        <fullName evidence="4">Secreted protein</fullName>
    </recommendedName>
</protein>
<dbReference type="AlphaFoldDB" id="H6L9X9"/>
<evidence type="ECO:0008006" key="4">
    <source>
        <dbReference type="Google" id="ProtNLM"/>
    </source>
</evidence>
<evidence type="ECO:0000256" key="1">
    <source>
        <dbReference type="SAM" id="SignalP"/>
    </source>
</evidence>
<evidence type="ECO:0000313" key="2">
    <source>
        <dbReference type="EMBL" id="AFC24342.1"/>
    </source>
</evidence>